<dbReference type="RefSeq" id="WP_077806526.1">
    <property type="nucleotide sequence ID" value="NZ_BJXS01000002.1"/>
</dbReference>
<accession>A0A1U9KPC4</accession>
<evidence type="ECO:0000256" key="4">
    <source>
        <dbReference type="ARBA" id="ARBA00022692"/>
    </source>
</evidence>
<dbReference type="PANTHER" id="PTHR43386">
    <property type="entry name" value="OLIGOPEPTIDE TRANSPORT SYSTEM PERMEASE PROTEIN APPC"/>
    <property type="match status" value="1"/>
</dbReference>
<dbReference type="KEGG" id="nch:A0U93_05855"/>
<feature type="transmembrane region" description="Helical" evidence="7">
    <location>
        <begin position="112"/>
        <end position="132"/>
    </location>
</feature>
<dbReference type="OrthoDB" id="9774870at2"/>
<dbReference type="AlphaFoldDB" id="A0A1U9KPC4"/>
<evidence type="ECO:0000256" key="6">
    <source>
        <dbReference type="ARBA" id="ARBA00023136"/>
    </source>
</evidence>
<dbReference type="InterPro" id="IPR050366">
    <property type="entry name" value="BP-dependent_transpt_permease"/>
</dbReference>
<evidence type="ECO:0000256" key="2">
    <source>
        <dbReference type="ARBA" id="ARBA00022448"/>
    </source>
</evidence>
<dbReference type="InterPro" id="IPR000515">
    <property type="entry name" value="MetI-like"/>
</dbReference>
<keyword evidence="5 7" id="KW-1133">Transmembrane helix</keyword>
<keyword evidence="6 7" id="KW-0472">Membrane</keyword>
<comment type="subcellular location">
    <subcellularLocation>
        <location evidence="1 7">Cell membrane</location>
        <topology evidence="1 7">Multi-pass membrane protein</topology>
    </subcellularLocation>
</comment>
<keyword evidence="2 7" id="KW-0813">Transport</keyword>
<evidence type="ECO:0000256" key="7">
    <source>
        <dbReference type="RuleBase" id="RU363032"/>
    </source>
</evidence>
<proteinExistence type="inferred from homology"/>
<dbReference type="CDD" id="cd06261">
    <property type="entry name" value="TM_PBP2"/>
    <property type="match status" value="1"/>
</dbReference>
<evidence type="ECO:0000256" key="5">
    <source>
        <dbReference type="ARBA" id="ARBA00022989"/>
    </source>
</evidence>
<dbReference type="Pfam" id="PF00528">
    <property type="entry name" value="BPD_transp_1"/>
    <property type="match status" value="1"/>
</dbReference>
<dbReference type="PANTHER" id="PTHR43386:SF25">
    <property type="entry name" value="PEPTIDE ABC TRANSPORTER PERMEASE PROTEIN"/>
    <property type="match status" value="1"/>
</dbReference>
<organism evidence="8 9">
    <name type="scientific">Neoasaia chiangmaiensis</name>
    <dbReference type="NCBI Taxonomy" id="320497"/>
    <lineage>
        <taxon>Bacteria</taxon>
        <taxon>Pseudomonadati</taxon>
        <taxon>Pseudomonadota</taxon>
        <taxon>Alphaproteobacteria</taxon>
        <taxon>Acetobacterales</taxon>
        <taxon>Acetobacteraceae</taxon>
        <taxon>Neoasaia</taxon>
    </lineage>
</organism>
<reference evidence="8 9" key="1">
    <citation type="submission" date="2016-03" db="EMBL/GenBank/DDBJ databases">
        <title>Acetic acid bacteria sequencing.</title>
        <authorList>
            <person name="Brandt J."/>
            <person name="Jakob F."/>
            <person name="Vogel R.F."/>
        </authorList>
    </citation>
    <scope>NUCLEOTIDE SEQUENCE [LARGE SCALE GENOMIC DNA]</scope>
    <source>
        <strain evidence="8 9">NBRC 101099</strain>
    </source>
</reference>
<dbReference type="PROSITE" id="PS50928">
    <property type="entry name" value="ABC_TM1"/>
    <property type="match status" value="1"/>
</dbReference>
<evidence type="ECO:0000256" key="3">
    <source>
        <dbReference type="ARBA" id="ARBA00022475"/>
    </source>
</evidence>
<dbReference type="GO" id="GO:0055085">
    <property type="term" value="P:transmembrane transport"/>
    <property type="evidence" value="ECO:0007669"/>
    <property type="project" value="InterPro"/>
</dbReference>
<evidence type="ECO:0000256" key="1">
    <source>
        <dbReference type="ARBA" id="ARBA00004651"/>
    </source>
</evidence>
<evidence type="ECO:0000313" key="8">
    <source>
        <dbReference type="EMBL" id="AQS87540.1"/>
    </source>
</evidence>
<comment type="similarity">
    <text evidence="7">Belongs to the binding-protein-dependent transport system permease family.</text>
</comment>
<dbReference type="InterPro" id="IPR035906">
    <property type="entry name" value="MetI-like_sf"/>
</dbReference>
<feature type="transmembrane region" description="Helical" evidence="7">
    <location>
        <begin position="138"/>
        <end position="157"/>
    </location>
</feature>
<gene>
    <name evidence="8" type="ORF">A0U93_05855</name>
</gene>
<dbReference type="STRING" id="320497.A0U93_05855"/>
<dbReference type="GO" id="GO:0005886">
    <property type="term" value="C:plasma membrane"/>
    <property type="evidence" value="ECO:0007669"/>
    <property type="project" value="UniProtKB-SubCell"/>
</dbReference>
<evidence type="ECO:0000313" key="9">
    <source>
        <dbReference type="Proteomes" id="UP000188604"/>
    </source>
</evidence>
<dbReference type="Proteomes" id="UP000188604">
    <property type="component" value="Chromosome"/>
</dbReference>
<feature type="transmembrane region" description="Helical" evidence="7">
    <location>
        <begin position="242"/>
        <end position="265"/>
    </location>
</feature>
<protein>
    <submittedName>
        <fullName evidence="8">Diguanylate cyclase</fullName>
    </submittedName>
</protein>
<dbReference type="EMBL" id="CP014691">
    <property type="protein sequence ID" value="AQS87540.1"/>
    <property type="molecule type" value="Genomic_DNA"/>
</dbReference>
<keyword evidence="4 7" id="KW-0812">Transmembrane</keyword>
<dbReference type="SUPFAM" id="SSF161098">
    <property type="entry name" value="MetI-like"/>
    <property type="match status" value="1"/>
</dbReference>
<feature type="transmembrane region" description="Helical" evidence="7">
    <location>
        <begin position="78"/>
        <end position="100"/>
    </location>
</feature>
<sequence length="279" mass="29408">MKRLAESRFWRHHAVLTIGVLLCAIGMVLAAFGPLVLGGDPAAQDLYHVLQPPSRLHPCGTDAFGRDILLRLIYGLRLTLGEIAVSIALAAGLGIPLGLFAGMSAPWIDRGIMAASDIVFAFPGLILALLVVSLLGPGLLHALFAIAAFSLPVYARLARNLAAGLRHATYIEALHVLGASRTRILFHHILRNAAGPLMVQITLSGGTVVLSAASLSFLGLGAQPPMPEWGTMMSDGRNTLGAAFWPCLFPGLAIAATVIGLNCLGDGLREFLNARSERS</sequence>
<name>A0A1U9KPC4_9PROT</name>
<dbReference type="Gene3D" id="1.10.3720.10">
    <property type="entry name" value="MetI-like"/>
    <property type="match status" value="1"/>
</dbReference>
<keyword evidence="9" id="KW-1185">Reference proteome</keyword>
<keyword evidence="3" id="KW-1003">Cell membrane</keyword>
<feature type="transmembrane region" description="Helical" evidence="7">
    <location>
        <begin position="197"/>
        <end position="222"/>
    </location>
</feature>